<protein>
    <submittedName>
        <fullName evidence="2">Uncharacterized protein</fullName>
    </submittedName>
</protein>
<evidence type="ECO:0000313" key="2">
    <source>
        <dbReference type="EMBL" id="SIS00054.1"/>
    </source>
</evidence>
<name>A0A1N7FIE4_9EURY</name>
<proteinExistence type="predicted"/>
<dbReference type="Proteomes" id="UP000186914">
    <property type="component" value="Unassembled WGS sequence"/>
</dbReference>
<dbReference type="EMBL" id="FTNO01000009">
    <property type="protein sequence ID" value="SIS00054.1"/>
    <property type="molecule type" value="Genomic_DNA"/>
</dbReference>
<evidence type="ECO:0000256" key="1">
    <source>
        <dbReference type="SAM" id="MobiDB-lite"/>
    </source>
</evidence>
<dbReference type="AlphaFoldDB" id="A0A1N7FIE4"/>
<keyword evidence="3" id="KW-1185">Reference proteome</keyword>
<feature type="compositionally biased region" description="Basic and acidic residues" evidence="1">
    <location>
        <begin position="125"/>
        <end position="134"/>
    </location>
</feature>
<dbReference type="RefSeq" id="WP_076433738.1">
    <property type="nucleotide sequence ID" value="NZ_FTNO01000009.1"/>
</dbReference>
<feature type="region of interest" description="Disordered" evidence="1">
    <location>
        <begin position="125"/>
        <end position="145"/>
    </location>
</feature>
<accession>A0A1N7FIE4</accession>
<reference evidence="3" key="1">
    <citation type="submission" date="2017-01" db="EMBL/GenBank/DDBJ databases">
        <authorList>
            <person name="Varghese N."/>
            <person name="Submissions S."/>
        </authorList>
    </citation>
    <scope>NUCLEOTIDE SEQUENCE [LARGE SCALE GENOMIC DNA]</scope>
    <source>
        <strain evidence="3">CGMCC 1.7737</strain>
    </source>
</reference>
<gene>
    <name evidence="2" type="ORF">SAMN05421858_5091</name>
</gene>
<evidence type="ECO:0000313" key="3">
    <source>
        <dbReference type="Proteomes" id="UP000186914"/>
    </source>
</evidence>
<sequence>MSATKSLAQADLRDDCLDVRYDAEQSAMVVQPEFVTWMQEAGYPVESLEMEESVSVKPGEDNSGNLLFVVETLSRPVDEADAVADSFTFLGCSCPGFGYHRFPALDDGEPITAVGECSHVEAWRKRRRDERDDGQQPLLKEVPQP</sequence>
<organism evidence="2 3">
    <name type="scientific">Haladaptatus litoreus</name>
    <dbReference type="NCBI Taxonomy" id="553468"/>
    <lineage>
        <taxon>Archaea</taxon>
        <taxon>Methanobacteriati</taxon>
        <taxon>Methanobacteriota</taxon>
        <taxon>Stenosarchaea group</taxon>
        <taxon>Halobacteria</taxon>
        <taxon>Halobacteriales</taxon>
        <taxon>Haladaptataceae</taxon>
        <taxon>Haladaptatus</taxon>
    </lineage>
</organism>